<keyword evidence="2" id="KW-1185">Reference proteome</keyword>
<reference evidence="1" key="1">
    <citation type="submission" date="2021-06" db="EMBL/GenBank/DDBJ databases">
        <authorList>
            <person name="Kallberg Y."/>
            <person name="Tangrot J."/>
            <person name="Rosling A."/>
        </authorList>
    </citation>
    <scope>NUCLEOTIDE SEQUENCE</scope>
    <source>
        <strain evidence="1">MA453B</strain>
    </source>
</reference>
<name>A0A9N9JT46_9GLOM</name>
<dbReference type="Proteomes" id="UP000789405">
    <property type="component" value="Unassembled WGS sequence"/>
</dbReference>
<organism evidence="1 2">
    <name type="scientific">Dentiscutata erythropus</name>
    <dbReference type="NCBI Taxonomy" id="1348616"/>
    <lineage>
        <taxon>Eukaryota</taxon>
        <taxon>Fungi</taxon>
        <taxon>Fungi incertae sedis</taxon>
        <taxon>Mucoromycota</taxon>
        <taxon>Glomeromycotina</taxon>
        <taxon>Glomeromycetes</taxon>
        <taxon>Diversisporales</taxon>
        <taxon>Gigasporaceae</taxon>
        <taxon>Dentiscutata</taxon>
    </lineage>
</organism>
<evidence type="ECO:0000313" key="2">
    <source>
        <dbReference type="Proteomes" id="UP000789405"/>
    </source>
</evidence>
<proteinExistence type="predicted"/>
<dbReference type="EMBL" id="CAJVPY010029613">
    <property type="protein sequence ID" value="CAG8794380.1"/>
    <property type="molecule type" value="Genomic_DNA"/>
</dbReference>
<gene>
    <name evidence="1" type="ORF">DERYTH_LOCUS22056</name>
</gene>
<feature type="non-terminal residue" evidence="1">
    <location>
        <position position="1"/>
    </location>
</feature>
<comment type="caution">
    <text evidence="1">The sequence shown here is derived from an EMBL/GenBank/DDBJ whole genome shotgun (WGS) entry which is preliminary data.</text>
</comment>
<accession>A0A9N9JT46</accession>
<sequence>TTKRKKTSKLNLKQNSNNYKKLNYQPKYNDYNSLNLVEILNNDNTNIVYDDFINDYNDFINDYNNFINNDYNDFINNHINDYINNHNNLTTIKLQYNSSTNNSLKAYWINNEIETLICSIKQHYNKLKNALNNNIRAKIWDDIFDNFN</sequence>
<evidence type="ECO:0000313" key="1">
    <source>
        <dbReference type="EMBL" id="CAG8794380.1"/>
    </source>
</evidence>
<dbReference type="AlphaFoldDB" id="A0A9N9JT46"/>
<protein>
    <submittedName>
        <fullName evidence="1">8606_t:CDS:1</fullName>
    </submittedName>
</protein>